<evidence type="ECO:0000256" key="15">
    <source>
        <dbReference type="ARBA" id="ARBA00023136"/>
    </source>
</evidence>
<comment type="subcellular location">
    <subcellularLocation>
        <location evidence="4">Cell membrane</location>
    </subcellularLocation>
    <subcellularLocation>
        <location evidence="5">Cytoplasmic vesicle</location>
    </subcellularLocation>
    <subcellularLocation>
        <location evidence="3">Lysosome lumen</location>
    </subcellularLocation>
    <subcellularLocation>
        <location evidence="2">Lysosome membrane</location>
        <topology evidence="2">Peripheral membrane protein</topology>
        <orientation evidence="2">Lumenal side</orientation>
    </subcellularLocation>
</comment>
<protein>
    <recommendedName>
        <fullName evidence="23">Sialidase-1</fullName>
        <ecNumber evidence="7">3.2.1.18</ecNumber>
    </recommendedName>
    <alternativeName>
        <fullName evidence="25">Lysosomal sialidase</fullName>
    </alternativeName>
    <alternativeName>
        <fullName evidence="24">N-acetyl-alpha-neuraminidase 1</fullName>
    </alternativeName>
</protein>
<feature type="compositionally biased region" description="Low complexity" evidence="26">
    <location>
        <begin position="367"/>
        <end position="381"/>
    </location>
</feature>
<feature type="region of interest" description="Disordered" evidence="26">
    <location>
        <begin position="404"/>
        <end position="446"/>
    </location>
</feature>
<evidence type="ECO:0000256" key="16">
    <source>
        <dbReference type="ARBA" id="ARBA00023180"/>
    </source>
</evidence>
<evidence type="ECO:0000256" key="3">
    <source>
        <dbReference type="ARBA" id="ARBA00004227"/>
    </source>
</evidence>
<dbReference type="InterPro" id="IPR036278">
    <property type="entry name" value="Sialidase_sf"/>
</dbReference>
<evidence type="ECO:0000256" key="14">
    <source>
        <dbReference type="ARBA" id="ARBA00023098"/>
    </source>
</evidence>
<evidence type="ECO:0000256" key="18">
    <source>
        <dbReference type="ARBA" id="ARBA00023277"/>
    </source>
</evidence>
<evidence type="ECO:0000313" key="29">
    <source>
        <dbReference type="Ensembl" id="ENSGAGP00000003318.1"/>
    </source>
</evidence>
<dbReference type="CDD" id="cd15482">
    <property type="entry name" value="Sialidase_non-viral"/>
    <property type="match status" value="1"/>
</dbReference>
<reference evidence="30" key="1">
    <citation type="journal article" date="2017" name="PLoS ONE">
        <title>The Agassiz's desert tortoise genome provides a resource for the conservation of a threatened species.</title>
        <authorList>
            <person name="Tollis M."/>
            <person name="DeNardo D.F."/>
            <person name="Cornelius J.A."/>
            <person name="Dolby G.A."/>
            <person name="Edwards T."/>
            <person name="Henen B.T."/>
            <person name="Karl A.E."/>
            <person name="Murphy R.W."/>
            <person name="Kusumi K."/>
        </authorList>
    </citation>
    <scope>NUCLEOTIDE SEQUENCE [LARGE SCALE GENOMIC DNA]</scope>
</reference>
<evidence type="ECO:0000256" key="26">
    <source>
        <dbReference type="SAM" id="MobiDB-lite"/>
    </source>
</evidence>
<keyword evidence="13" id="KW-0442">Lipid degradation</keyword>
<keyword evidence="11" id="KW-0677">Repeat</keyword>
<evidence type="ECO:0000256" key="1">
    <source>
        <dbReference type="ARBA" id="ARBA00000427"/>
    </source>
</evidence>
<evidence type="ECO:0000256" key="7">
    <source>
        <dbReference type="ARBA" id="ARBA00012733"/>
    </source>
</evidence>
<reference evidence="29" key="3">
    <citation type="submission" date="2025-09" db="UniProtKB">
        <authorList>
            <consortium name="Ensembl"/>
        </authorList>
    </citation>
    <scope>IDENTIFICATION</scope>
</reference>
<evidence type="ECO:0000256" key="6">
    <source>
        <dbReference type="ARBA" id="ARBA00009348"/>
    </source>
</evidence>
<evidence type="ECO:0000256" key="12">
    <source>
        <dbReference type="ARBA" id="ARBA00022801"/>
    </source>
</evidence>
<evidence type="ECO:0000256" key="19">
    <source>
        <dbReference type="ARBA" id="ARBA00023295"/>
    </source>
</evidence>
<evidence type="ECO:0000256" key="23">
    <source>
        <dbReference type="ARBA" id="ARBA00040509"/>
    </source>
</evidence>
<dbReference type="GO" id="GO:0005765">
    <property type="term" value="C:lysosomal membrane"/>
    <property type="evidence" value="ECO:0007669"/>
    <property type="project" value="UniProtKB-SubCell"/>
</dbReference>
<comment type="function">
    <text evidence="21">Catalyzes the removal of sialic acid (N-acetylneuraminic acid) moieties from glycoproteins and glycolipids. To be active, it is strictly dependent on its presence in the multienzyme complex. Appears to have a preference for alpha 2-3 and alpha 2-6 sialyl linkage.</text>
</comment>
<evidence type="ECO:0000256" key="27">
    <source>
        <dbReference type="SAM" id="SignalP"/>
    </source>
</evidence>
<keyword evidence="16" id="KW-0325">Glycoprotein</keyword>
<evidence type="ECO:0000256" key="11">
    <source>
        <dbReference type="ARBA" id="ARBA00022737"/>
    </source>
</evidence>
<dbReference type="InterPro" id="IPR026856">
    <property type="entry name" value="Sialidase_fam"/>
</dbReference>
<comment type="similarity">
    <text evidence="6">Belongs to the glycosyl hydrolase 33 family.</text>
</comment>
<comment type="subunit">
    <text evidence="22">Interacts with cathepsin A (protective protein), beta-galactosidase and N-acetylgalactosamine-6-sulfate sulfatase in a multienzyme complex.</text>
</comment>
<dbReference type="AlphaFoldDB" id="A0A452GN89"/>
<evidence type="ECO:0000256" key="2">
    <source>
        <dbReference type="ARBA" id="ARBA00004207"/>
    </source>
</evidence>
<evidence type="ECO:0000256" key="24">
    <source>
        <dbReference type="ARBA" id="ARBA00041332"/>
    </source>
</evidence>
<evidence type="ECO:0000256" key="5">
    <source>
        <dbReference type="ARBA" id="ARBA00004541"/>
    </source>
</evidence>
<keyword evidence="17" id="KW-0458">Lysosome</keyword>
<organism evidence="29 30">
    <name type="scientific">Gopherus agassizii</name>
    <name type="common">Agassiz's desert tortoise</name>
    <dbReference type="NCBI Taxonomy" id="38772"/>
    <lineage>
        <taxon>Eukaryota</taxon>
        <taxon>Metazoa</taxon>
        <taxon>Chordata</taxon>
        <taxon>Craniata</taxon>
        <taxon>Vertebrata</taxon>
        <taxon>Euteleostomi</taxon>
        <taxon>Archelosauria</taxon>
        <taxon>Testudinata</taxon>
        <taxon>Testudines</taxon>
        <taxon>Cryptodira</taxon>
        <taxon>Durocryptodira</taxon>
        <taxon>Testudinoidea</taxon>
        <taxon>Testudinidae</taxon>
        <taxon>Gopherus</taxon>
    </lineage>
</organism>
<keyword evidence="12" id="KW-0378">Hydrolase</keyword>
<keyword evidence="14" id="KW-0443">Lipid metabolism</keyword>
<feature type="domain" description="Sialidase" evidence="28">
    <location>
        <begin position="64"/>
        <end position="311"/>
    </location>
</feature>
<dbReference type="GO" id="GO:0006689">
    <property type="term" value="P:ganglioside catabolic process"/>
    <property type="evidence" value="ECO:0007669"/>
    <property type="project" value="TreeGrafter"/>
</dbReference>
<keyword evidence="20" id="KW-0968">Cytoplasmic vesicle</keyword>
<dbReference type="Gene3D" id="2.120.10.10">
    <property type="match status" value="1"/>
</dbReference>
<evidence type="ECO:0000313" key="30">
    <source>
        <dbReference type="Proteomes" id="UP000291020"/>
    </source>
</evidence>
<dbReference type="Pfam" id="PF13088">
    <property type="entry name" value="BNR_2"/>
    <property type="match status" value="1"/>
</dbReference>
<keyword evidence="9" id="KW-0597">Phosphoprotein</keyword>
<dbReference type="GO" id="GO:0043202">
    <property type="term" value="C:lysosomal lumen"/>
    <property type="evidence" value="ECO:0007669"/>
    <property type="project" value="UniProtKB-SubCell"/>
</dbReference>
<keyword evidence="18" id="KW-0119">Carbohydrate metabolism</keyword>
<evidence type="ECO:0000256" key="22">
    <source>
        <dbReference type="ARBA" id="ARBA00038519"/>
    </source>
</evidence>
<keyword evidence="10 27" id="KW-0732">Signal</keyword>
<dbReference type="GO" id="GO:0009313">
    <property type="term" value="P:oligosaccharide catabolic process"/>
    <property type="evidence" value="ECO:0007669"/>
    <property type="project" value="TreeGrafter"/>
</dbReference>
<dbReference type="SUPFAM" id="SSF50939">
    <property type="entry name" value="Sialidases"/>
    <property type="match status" value="1"/>
</dbReference>
<reference evidence="29" key="2">
    <citation type="submission" date="2025-08" db="UniProtKB">
        <authorList>
            <consortium name="Ensembl"/>
        </authorList>
    </citation>
    <scope>IDENTIFICATION</scope>
</reference>
<sequence length="446" mass="47966">MGRPRALPLAGLLLLGLCGAGAWTGPPEQVTPLITLEQLLWLSGRETGEVDTYRVPLIAVTPRGSLLAFAEGRKSSPSDSGAKFIALRRSTDRGATWSPSSFIVNDGSRVDGLNLGAVVVDRANGSVFLFYALCIHQPQPCVSSTMLIRSRDDGLSWSRPRNLSQEISLDRFAPGPGLGIQKHYEPRTGRLIVCGHRTLDVDGIYCLLSDDHGENWRVGGALRGIPYGRSKLAHDFNPDECQPYELPDGLLVINARNQNFYHCPCRILARSWDAGETLPPEAVTFDPTLVDPAVAAGAVVTRGLVFFSNPANDTHRAWGLSLGGGGLRVSHPFFFPLHRHEPDPALEFGQGPLLVAAPPAGLGRTQRLLLPGRPGAPRGAPHPLPHLREGAEPVHREHLIGQDQPLREPLTPRAPGALPHSQPGPRGAGGGGNRPLTLESKGKELH</sequence>
<evidence type="ECO:0000259" key="28">
    <source>
        <dbReference type="Pfam" id="PF13088"/>
    </source>
</evidence>
<evidence type="ECO:0000256" key="17">
    <source>
        <dbReference type="ARBA" id="ARBA00023228"/>
    </source>
</evidence>
<dbReference type="Ensembl" id="ENSGAGT00000003822.1">
    <property type="protein sequence ID" value="ENSGAGP00000003318.1"/>
    <property type="gene ID" value="ENSGAGG00000002679.1"/>
</dbReference>
<name>A0A452GN89_9SAUR</name>
<evidence type="ECO:0000256" key="13">
    <source>
        <dbReference type="ARBA" id="ARBA00022963"/>
    </source>
</evidence>
<dbReference type="GO" id="GO:0004308">
    <property type="term" value="F:exo-alpha-sialidase activity"/>
    <property type="evidence" value="ECO:0007669"/>
    <property type="project" value="UniProtKB-EC"/>
</dbReference>
<evidence type="ECO:0000256" key="20">
    <source>
        <dbReference type="ARBA" id="ARBA00023329"/>
    </source>
</evidence>
<dbReference type="GO" id="GO:0005886">
    <property type="term" value="C:plasma membrane"/>
    <property type="evidence" value="ECO:0007669"/>
    <property type="project" value="UniProtKB-SubCell"/>
</dbReference>
<evidence type="ECO:0000256" key="25">
    <source>
        <dbReference type="ARBA" id="ARBA00041413"/>
    </source>
</evidence>
<dbReference type="PANTHER" id="PTHR10628:SF25">
    <property type="entry name" value="SIALIDASE-1"/>
    <property type="match status" value="1"/>
</dbReference>
<dbReference type="EC" id="3.2.1.18" evidence="7"/>
<feature type="region of interest" description="Disordered" evidence="26">
    <location>
        <begin position="365"/>
        <end position="388"/>
    </location>
</feature>
<comment type="catalytic activity">
    <reaction evidence="1">
        <text>Hydrolysis of alpha-(2-&gt;3)-, alpha-(2-&gt;6)-, alpha-(2-&gt;8)- glycosidic linkages of terminal sialic acid residues in oligosaccharides, glycoproteins, glycolipids, colominic acid and synthetic substrates.</text>
        <dbReference type="EC" id="3.2.1.18"/>
    </reaction>
</comment>
<evidence type="ECO:0000256" key="8">
    <source>
        <dbReference type="ARBA" id="ARBA00022475"/>
    </source>
</evidence>
<dbReference type="GO" id="GO:0031410">
    <property type="term" value="C:cytoplasmic vesicle"/>
    <property type="evidence" value="ECO:0007669"/>
    <property type="project" value="UniProtKB-SubCell"/>
</dbReference>
<dbReference type="PANTHER" id="PTHR10628">
    <property type="entry name" value="SIALIDASE"/>
    <property type="match status" value="1"/>
</dbReference>
<dbReference type="STRING" id="38772.ENSGAGP00000003318"/>
<feature type="chain" id="PRO_5019543672" description="Sialidase-1" evidence="27">
    <location>
        <begin position="23"/>
        <end position="446"/>
    </location>
</feature>
<dbReference type="InterPro" id="IPR011040">
    <property type="entry name" value="Sialidase"/>
</dbReference>
<dbReference type="FunFam" id="2.120.10.10:FF:000003">
    <property type="entry name" value="Neuraminidase 1"/>
    <property type="match status" value="1"/>
</dbReference>
<keyword evidence="19" id="KW-0326">Glycosidase</keyword>
<evidence type="ECO:0000256" key="4">
    <source>
        <dbReference type="ARBA" id="ARBA00004236"/>
    </source>
</evidence>
<accession>A0A452GN89</accession>
<evidence type="ECO:0000256" key="10">
    <source>
        <dbReference type="ARBA" id="ARBA00022729"/>
    </source>
</evidence>
<evidence type="ECO:0000256" key="21">
    <source>
        <dbReference type="ARBA" id="ARBA00037235"/>
    </source>
</evidence>
<proteinExistence type="inferred from homology"/>
<keyword evidence="15" id="KW-0472">Membrane</keyword>
<keyword evidence="8" id="KW-1003">Cell membrane</keyword>
<feature type="signal peptide" evidence="27">
    <location>
        <begin position="1"/>
        <end position="22"/>
    </location>
</feature>
<evidence type="ECO:0000256" key="9">
    <source>
        <dbReference type="ARBA" id="ARBA00022553"/>
    </source>
</evidence>
<keyword evidence="30" id="KW-1185">Reference proteome</keyword>
<dbReference type="Proteomes" id="UP000291020">
    <property type="component" value="Unassembled WGS sequence"/>
</dbReference>